<proteinExistence type="predicted"/>
<protein>
    <submittedName>
        <fullName evidence="2">Uncharacterized protein</fullName>
    </submittedName>
</protein>
<dbReference type="RefSeq" id="WP_125569239.1">
    <property type="nucleotide sequence ID" value="NZ_AP019307.1"/>
</dbReference>
<sequence length="170" mass="17790">MTKKSYVAENGLTLGLIGLAVLVIFAVALPRWTHHQDFKAIKLPATIDGGYTLVDASVSPQLKQVLSQLSDSASKAEGVGATSALYKSAADTFAVTAVRKGSSTAPMMVPLSAIGTYSKVGDDTCFQASSQSSPYTACFRSSAELTVEVTSSAAPADLAKHLDEIWKKTS</sequence>
<keyword evidence="1" id="KW-0472">Membrane</keyword>
<evidence type="ECO:0000313" key="3">
    <source>
        <dbReference type="Proteomes" id="UP000271573"/>
    </source>
</evidence>
<organism evidence="2 3">
    <name type="scientific">Nocardioides baekrokdamisoli</name>
    <dbReference type="NCBI Taxonomy" id="1804624"/>
    <lineage>
        <taxon>Bacteria</taxon>
        <taxon>Bacillati</taxon>
        <taxon>Actinomycetota</taxon>
        <taxon>Actinomycetes</taxon>
        <taxon>Propionibacteriales</taxon>
        <taxon>Nocardioidaceae</taxon>
        <taxon>Nocardioides</taxon>
    </lineage>
</organism>
<dbReference type="OrthoDB" id="3776096at2"/>
<accession>A0A3G9J2N0</accession>
<feature type="transmembrane region" description="Helical" evidence="1">
    <location>
        <begin position="12"/>
        <end position="32"/>
    </location>
</feature>
<dbReference type="EMBL" id="AP019307">
    <property type="protein sequence ID" value="BBH17848.1"/>
    <property type="molecule type" value="Genomic_DNA"/>
</dbReference>
<dbReference type="AlphaFoldDB" id="A0A3G9J2N0"/>
<dbReference type="KEGG" id="nbe:Back2_21350"/>
<keyword evidence="1" id="KW-0812">Transmembrane</keyword>
<evidence type="ECO:0000313" key="2">
    <source>
        <dbReference type="EMBL" id="BBH17848.1"/>
    </source>
</evidence>
<gene>
    <name evidence="2" type="ORF">Back2_21350</name>
</gene>
<keyword evidence="3" id="KW-1185">Reference proteome</keyword>
<keyword evidence="1" id="KW-1133">Transmembrane helix</keyword>
<dbReference type="Proteomes" id="UP000271573">
    <property type="component" value="Chromosome"/>
</dbReference>
<name>A0A3G9J2N0_9ACTN</name>
<reference evidence="2 3" key="1">
    <citation type="submission" date="2018-11" db="EMBL/GenBank/DDBJ databases">
        <title>Complete genome sequence of Nocardioides baekrokdamisoli strain KCTC 39748.</title>
        <authorList>
            <person name="Kang S.W."/>
            <person name="Lee K.C."/>
            <person name="Kim K.K."/>
            <person name="Kim J.S."/>
            <person name="Kim D.S."/>
            <person name="Ko S.H."/>
            <person name="Yang S.H."/>
            <person name="Shin Y.K."/>
            <person name="Lee J.S."/>
        </authorList>
    </citation>
    <scope>NUCLEOTIDE SEQUENCE [LARGE SCALE GENOMIC DNA]</scope>
    <source>
        <strain evidence="2 3">KCTC 39748</strain>
    </source>
</reference>
<evidence type="ECO:0000256" key="1">
    <source>
        <dbReference type="SAM" id="Phobius"/>
    </source>
</evidence>